<sequence>MEKSSTIESEVTIVVAPRERFSYTKESLESIYEHTEYPFHLIYIDGGSPSHIKDYLAAQAIEKQFQLIRCDYYLCPNHARNIGLRQVNSKYVVFIDNDVVVTPGWLEKLVQCAEETGATVVSPLVCQGTPIHTEVHCAGGESGIVVETKGKTTRRKIIEKIYKQGRPVAEVESTLQRVKTGLAEFHCMIVRTQIFQKIGLLDEGLLNTKEHVDLCIQVAEAGGEIYLEPDSLVTYVAGPPLESTDLHFYMLRWSDAWELASLQRLRDKWNLTEDDYFKRKYQRLGWRRNRTIIAALTNKLPFGSLFSKVAAKILSSMDKVLNNYLTSRYYKAHLQNRVSLTSTKIVESSIPSSQFG</sequence>
<name>A0A926WFV8_9NOST</name>
<feature type="domain" description="Glycosyltransferase 2-like" evidence="1">
    <location>
        <begin position="14"/>
        <end position="123"/>
    </location>
</feature>
<dbReference type="PANTHER" id="PTHR43179">
    <property type="entry name" value="RHAMNOSYLTRANSFERASE WBBL"/>
    <property type="match status" value="1"/>
</dbReference>
<proteinExistence type="predicted"/>
<dbReference type="SUPFAM" id="SSF53448">
    <property type="entry name" value="Nucleotide-diphospho-sugar transferases"/>
    <property type="match status" value="1"/>
</dbReference>
<evidence type="ECO:0000259" key="1">
    <source>
        <dbReference type="Pfam" id="PF00535"/>
    </source>
</evidence>
<protein>
    <submittedName>
        <fullName evidence="2">Glycosyltransferase</fullName>
    </submittedName>
</protein>
<dbReference type="AlphaFoldDB" id="A0A926WFV8"/>
<organism evidence="2 3">
    <name type="scientific">Anabaena sphaerica FACHB-251</name>
    <dbReference type="NCBI Taxonomy" id="2692883"/>
    <lineage>
        <taxon>Bacteria</taxon>
        <taxon>Bacillati</taxon>
        <taxon>Cyanobacteriota</taxon>
        <taxon>Cyanophyceae</taxon>
        <taxon>Nostocales</taxon>
        <taxon>Nostocaceae</taxon>
        <taxon>Anabaena</taxon>
    </lineage>
</organism>
<dbReference type="InterPro" id="IPR001173">
    <property type="entry name" value="Glyco_trans_2-like"/>
</dbReference>
<reference evidence="3" key="1">
    <citation type="journal article" date="2020" name="ISME J.">
        <title>Comparative genomics reveals insights into cyanobacterial evolution and habitat adaptation.</title>
        <authorList>
            <person name="Chen M.Y."/>
            <person name="Teng W.K."/>
            <person name="Zhao L."/>
            <person name="Hu C.X."/>
            <person name="Zhou Y.K."/>
            <person name="Han B.P."/>
            <person name="Song L.R."/>
            <person name="Shu W.S."/>
        </authorList>
    </citation>
    <scope>NUCLEOTIDE SEQUENCE [LARGE SCALE GENOMIC DNA]</scope>
    <source>
        <strain evidence="3">FACHB-251</strain>
    </source>
</reference>
<dbReference type="EMBL" id="JACJQU010000002">
    <property type="protein sequence ID" value="MBD2293069.1"/>
    <property type="molecule type" value="Genomic_DNA"/>
</dbReference>
<dbReference type="Gene3D" id="3.90.550.10">
    <property type="entry name" value="Spore Coat Polysaccharide Biosynthesis Protein SpsA, Chain A"/>
    <property type="match status" value="1"/>
</dbReference>
<evidence type="ECO:0000313" key="3">
    <source>
        <dbReference type="Proteomes" id="UP000662185"/>
    </source>
</evidence>
<dbReference type="InterPro" id="IPR029044">
    <property type="entry name" value="Nucleotide-diphossugar_trans"/>
</dbReference>
<dbReference type="RefSeq" id="WP_190558069.1">
    <property type="nucleotide sequence ID" value="NZ_JACJQU010000002.1"/>
</dbReference>
<gene>
    <name evidence="2" type="ORF">H6G06_06110</name>
</gene>
<accession>A0A926WFV8</accession>
<dbReference type="PANTHER" id="PTHR43179:SF7">
    <property type="entry name" value="RHAMNOSYLTRANSFERASE WBBL"/>
    <property type="match status" value="1"/>
</dbReference>
<evidence type="ECO:0000313" key="2">
    <source>
        <dbReference type="EMBL" id="MBD2293069.1"/>
    </source>
</evidence>
<keyword evidence="3" id="KW-1185">Reference proteome</keyword>
<comment type="caution">
    <text evidence="2">The sequence shown here is derived from an EMBL/GenBank/DDBJ whole genome shotgun (WGS) entry which is preliminary data.</text>
</comment>
<dbReference type="Proteomes" id="UP000662185">
    <property type="component" value="Unassembled WGS sequence"/>
</dbReference>
<dbReference type="Pfam" id="PF00535">
    <property type="entry name" value="Glycos_transf_2"/>
    <property type="match status" value="1"/>
</dbReference>